<dbReference type="InterPro" id="IPR019606">
    <property type="entry name" value="GerMN"/>
</dbReference>
<accession>A0A1L3GEN5</accession>
<evidence type="ECO:0000259" key="1">
    <source>
        <dbReference type="SMART" id="SM00909"/>
    </source>
</evidence>
<evidence type="ECO:0000313" key="3">
    <source>
        <dbReference type="Proteomes" id="UP000182264"/>
    </source>
</evidence>
<feature type="domain" description="GerMN" evidence="1">
    <location>
        <begin position="78"/>
        <end position="166"/>
    </location>
</feature>
<proteinExistence type="predicted"/>
<dbReference type="SMART" id="SM00909">
    <property type="entry name" value="Germane"/>
    <property type="match status" value="1"/>
</dbReference>
<dbReference type="Proteomes" id="UP000182264">
    <property type="component" value="Chromosome"/>
</dbReference>
<dbReference type="AlphaFoldDB" id="A0A1L3GEN5"/>
<dbReference type="RefSeq" id="WP_072286256.1">
    <property type="nucleotide sequence ID" value="NZ_CP015455.1"/>
</dbReference>
<dbReference type="OrthoDB" id="9809406at2"/>
<protein>
    <recommendedName>
        <fullName evidence="1">GerMN domain-containing protein</fullName>
    </recommendedName>
</protein>
<dbReference type="Pfam" id="PF10646">
    <property type="entry name" value="Germane"/>
    <property type="match status" value="1"/>
</dbReference>
<dbReference type="KEGG" id="pace:A6070_13385"/>
<dbReference type="STRING" id="29542.A6070_13385"/>
<dbReference type="EMBL" id="CP015518">
    <property type="protein sequence ID" value="APG24416.1"/>
    <property type="molecule type" value="Genomic_DNA"/>
</dbReference>
<name>A0A1L3GEN5_SYNAC</name>
<keyword evidence="3" id="KW-1185">Reference proteome</keyword>
<sequence>MEPASRRYLIPLLMLLLLAAGLFAYQATRRAKQHSPPSAVSVEPLPQREVILYFASRNGMGLVAEARDVADAGENRLAEEIIRELGDGPDGDLVPVLPAGAVLRGYSELDGVATLDFSRELVSAHPGGSMSELLTVYGLANSLAVNVPHIRKVRILVEGQAVETLKGHVDLRQPVAADFRFTDPAAENAAATPQENL</sequence>
<reference evidence="2 3" key="1">
    <citation type="journal article" date="2017" name="Genome Announc.">
        <title>Complete Genome Sequences of Two Acetylene-Fermenting Pelobacter acetylenicus Strains.</title>
        <authorList>
            <person name="Sutton J.M."/>
            <person name="Baesman S.M."/>
            <person name="Fierst J.L."/>
            <person name="Poret-Peterson A.T."/>
            <person name="Oremland R.S."/>
            <person name="Dunlap D.S."/>
            <person name="Akob D.M."/>
        </authorList>
    </citation>
    <scope>NUCLEOTIDE SEQUENCE [LARGE SCALE GENOMIC DNA]</scope>
    <source>
        <strain evidence="2 3">DSM 3247</strain>
    </source>
</reference>
<evidence type="ECO:0000313" key="2">
    <source>
        <dbReference type="EMBL" id="APG24416.1"/>
    </source>
</evidence>
<organism evidence="2 3">
    <name type="scientific">Syntrophotalea acetylenica</name>
    <name type="common">Pelobacter acetylenicus</name>
    <dbReference type="NCBI Taxonomy" id="29542"/>
    <lineage>
        <taxon>Bacteria</taxon>
        <taxon>Pseudomonadati</taxon>
        <taxon>Thermodesulfobacteriota</taxon>
        <taxon>Desulfuromonadia</taxon>
        <taxon>Desulfuromonadales</taxon>
        <taxon>Syntrophotaleaceae</taxon>
        <taxon>Syntrophotalea</taxon>
    </lineage>
</organism>
<gene>
    <name evidence="2" type="ORF">A7E75_04740</name>
</gene>